<feature type="transmembrane region" description="Helical" evidence="8">
    <location>
        <begin position="409"/>
        <end position="431"/>
    </location>
</feature>
<comment type="caution">
    <text evidence="10">The sequence shown here is derived from an EMBL/GenBank/DDBJ whole genome shotgun (WGS) entry which is preliminary data.</text>
</comment>
<keyword evidence="5 8" id="KW-1133">Transmembrane helix</keyword>
<evidence type="ECO:0000256" key="1">
    <source>
        <dbReference type="ARBA" id="ARBA00004141"/>
    </source>
</evidence>
<dbReference type="AlphaFoldDB" id="A0AAW1MLR6"/>
<evidence type="ECO:0000313" key="10">
    <source>
        <dbReference type="EMBL" id="KAK9746975.1"/>
    </source>
</evidence>
<evidence type="ECO:0000256" key="2">
    <source>
        <dbReference type="ARBA" id="ARBA00006618"/>
    </source>
</evidence>
<evidence type="ECO:0000256" key="3">
    <source>
        <dbReference type="ARBA" id="ARBA00022692"/>
    </source>
</evidence>
<comment type="similarity">
    <text evidence="2">Belongs to the SID1 family.</text>
</comment>
<evidence type="ECO:0000256" key="6">
    <source>
        <dbReference type="ARBA" id="ARBA00023136"/>
    </source>
</evidence>
<feature type="transmembrane region" description="Helical" evidence="8">
    <location>
        <begin position="528"/>
        <end position="547"/>
    </location>
</feature>
<keyword evidence="6 8" id="KW-0472">Membrane</keyword>
<dbReference type="PANTHER" id="PTHR12185">
    <property type="entry name" value="SID1 TRANSMEMBRANE FAMILY MEMEBER"/>
    <property type="match status" value="1"/>
</dbReference>
<keyword evidence="7" id="KW-0325">Glycoprotein</keyword>
<organism evidence="10 11">
    <name type="scientific">Popillia japonica</name>
    <name type="common">Japanese beetle</name>
    <dbReference type="NCBI Taxonomy" id="7064"/>
    <lineage>
        <taxon>Eukaryota</taxon>
        <taxon>Metazoa</taxon>
        <taxon>Ecdysozoa</taxon>
        <taxon>Arthropoda</taxon>
        <taxon>Hexapoda</taxon>
        <taxon>Insecta</taxon>
        <taxon>Pterygota</taxon>
        <taxon>Neoptera</taxon>
        <taxon>Endopterygota</taxon>
        <taxon>Coleoptera</taxon>
        <taxon>Polyphaga</taxon>
        <taxon>Scarabaeiformia</taxon>
        <taxon>Scarabaeidae</taxon>
        <taxon>Rutelinae</taxon>
        <taxon>Popillia</taxon>
    </lineage>
</organism>
<dbReference type="GO" id="GO:0003725">
    <property type="term" value="F:double-stranded RNA binding"/>
    <property type="evidence" value="ECO:0007669"/>
    <property type="project" value="TreeGrafter"/>
</dbReference>
<keyword evidence="3 8" id="KW-0812">Transmembrane</keyword>
<dbReference type="InterPro" id="IPR025958">
    <property type="entry name" value="SID1_TM_fam"/>
</dbReference>
<sequence length="650" mass="73992">MNPLKFFSAIITVISFIVFSNAQTESIEHSMIYQRGYYGVDNVLELNLNKEYILAFPNTSTSNPYRISAYSELSTFHYPALLVVRQEKQVLSWQVPMILPSTLGLLYFRNTSRTLCYSSRAALGQFDQANNKEFKRNFSVSVSTSSPETVQVIVRADEVKQFYLENDKTYTAKISPSEPIFYHYSFPDTERSSRVYIEIDSEDDVCLIASVQDTFCPVRDLNQDIEFQGHFQTINMKGAMTISELRYPNGFFLVFVARSDNYECTQESSLLPLPRSLLPSIKTLNRTSEIKFTIREGPTEQDYLAATLVVFLVIVGFCIVFVTIIVIFYCCRKENIDEVDGDEDEGAIGVGFIFYCCRKENIDEVDGDEDEVDTCGLTQNDIIHRYLDRDELTVQDFCAKRMQRKSFNYFWHIMNIAIFYGIPVVQLMVAYQRLVNVTGDLDTCYHNFMCANPLGYMNDFNHVYSNIGYMLLGIFFLAVTFVSHQKHVVIAKCGIPRHYGLFYAMGVALIVEGILSACYHICPNQSNYQFDTSFMYVMAVLIMVKLYQNRHPRINASAYATFTVLGVAVFMAAFVSSVLMLLTPITSSRWGVGADVQVTKDLGEPIFESFCDRMLTILYGGPTAEIVEGPHLTSLPYSRNMWSGNSEPDP</sequence>
<proteinExistence type="inferred from homology"/>
<evidence type="ECO:0000256" key="4">
    <source>
        <dbReference type="ARBA" id="ARBA00022729"/>
    </source>
</evidence>
<keyword evidence="11" id="KW-1185">Reference proteome</keyword>
<protein>
    <submittedName>
        <fullName evidence="10">DsRNA-gated channel SID-1</fullName>
    </submittedName>
</protein>
<accession>A0AAW1MLR6</accession>
<dbReference type="PANTHER" id="PTHR12185:SF14">
    <property type="entry name" value="CHOLESTEROL UPTAKE PROTEIN 1"/>
    <property type="match status" value="1"/>
</dbReference>
<evidence type="ECO:0000256" key="8">
    <source>
        <dbReference type="SAM" id="Phobius"/>
    </source>
</evidence>
<name>A0AAW1MLR6_POPJA</name>
<feature type="chain" id="PRO_5043855986" evidence="9">
    <location>
        <begin position="23"/>
        <end position="650"/>
    </location>
</feature>
<reference evidence="10 11" key="1">
    <citation type="journal article" date="2024" name="BMC Genomics">
        <title>De novo assembly and annotation of Popillia japonica's genome with initial clues to its potential as an invasive pest.</title>
        <authorList>
            <person name="Cucini C."/>
            <person name="Boschi S."/>
            <person name="Funari R."/>
            <person name="Cardaioli E."/>
            <person name="Iannotti N."/>
            <person name="Marturano G."/>
            <person name="Paoli F."/>
            <person name="Bruttini M."/>
            <person name="Carapelli A."/>
            <person name="Frati F."/>
            <person name="Nardi F."/>
        </authorList>
    </citation>
    <scope>NUCLEOTIDE SEQUENCE [LARGE SCALE GENOMIC DNA]</scope>
    <source>
        <strain evidence="10">DMR45628</strain>
    </source>
</reference>
<evidence type="ECO:0000256" key="5">
    <source>
        <dbReference type="ARBA" id="ARBA00022989"/>
    </source>
</evidence>
<dbReference type="Proteomes" id="UP001458880">
    <property type="component" value="Unassembled WGS sequence"/>
</dbReference>
<dbReference type="GO" id="GO:0005886">
    <property type="term" value="C:plasma membrane"/>
    <property type="evidence" value="ECO:0007669"/>
    <property type="project" value="TreeGrafter"/>
</dbReference>
<dbReference type="Pfam" id="PF13965">
    <property type="entry name" value="SID-1_RNA_chan"/>
    <property type="match status" value="1"/>
</dbReference>
<evidence type="ECO:0000256" key="7">
    <source>
        <dbReference type="ARBA" id="ARBA00023180"/>
    </source>
</evidence>
<feature type="signal peptide" evidence="9">
    <location>
        <begin position="1"/>
        <end position="22"/>
    </location>
</feature>
<comment type="subcellular location">
    <subcellularLocation>
        <location evidence="1">Membrane</location>
        <topology evidence="1">Multi-pass membrane protein</topology>
    </subcellularLocation>
</comment>
<dbReference type="GO" id="GO:0051033">
    <property type="term" value="F:RNA transmembrane transporter activity"/>
    <property type="evidence" value="ECO:0007669"/>
    <property type="project" value="TreeGrafter"/>
</dbReference>
<evidence type="ECO:0000313" key="11">
    <source>
        <dbReference type="Proteomes" id="UP001458880"/>
    </source>
</evidence>
<gene>
    <name evidence="10" type="ORF">QE152_g5701</name>
</gene>
<feature type="transmembrane region" description="Helical" evidence="8">
    <location>
        <begin position="303"/>
        <end position="329"/>
    </location>
</feature>
<feature type="transmembrane region" description="Helical" evidence="8">
    <location>
        <begin position="559"/>
        <end position="582"/>
    </location>
</feature>
<evidence type="ECO:0000256" key="9">
    <source>
        <dbReference type="SAM" id="SignalP"/>
    </source>
</evidence>
<dbReference type="EMBL" id="JASPKY010000035">
    <property type="protein sequence ID" value="KAK9746975.1"/>
    <property type="molecule type" value="Genomic_DNA"/>
</dbReference>
<feature type="transmembrane region" description="Helical" evidence="8">
    <location>
        <begin position="502"/>
        <end position="522"/>
    </location>
</feature>
<feature type="transmembrane region" description="Helical" evidence="8">
    <location>
        <begin position="463"/>
        <end position="482"/>
    </location>
</feature>
<keyword evidence="4 9" id="KW-0732">Signal</keyword>
<dbReference type="GO" id="GO:0005764">
    <property type="term" value="C:lysosome"/>
    <property type="evidence" value="ECO:0007669"/>
    <property type="project" value="TreeGrafter"/>
</dbReference>